<evidence type="ECO:0000256" key="4">
    <source>
        <dbReference type="ARBA" id="ARBA00022692"/>
    </source>
</evidence>
<dbReference type="PANTHER" id="PTHR28259">
    <property type="entry name" value="FLUORIDE EXPORT PROTEIN 1-RELATED"/>
    <property type="match status" value="1"/>
</dbReference>
<dbReference type="InterPro" id="IPR021840">
    <property type="entry name" value="DUF3433"/>
</dbReference>
<dbReference type="Pfam" id="PF02537">
    <property type="entry name" value="CRCB"/>
    <property type="match status" value="2"/>
</dbReference>
<feature type="transmembrane region" description="Helical" evidence="10">
    <location>
        <begin position="1375"/>
        <end position="1399"/>
    </location>
</feature>
<feature type="region of interest" description="Disordered" evidence="9">
    <location>
        <begin position="1"/>
        <end position="106"/>
    </location>
</feature>
<keyword evidence="3" id="KW-1003">Cell membrane</keyword>
<dbReference type="Proteomes" id="UP000782241">
    <property type="component" value="Unassembled WGS sequence"/>
</dbReference>
<keyword evidence="6 10" id="KW-0472">Membrane</keyword>
<organism evidence="11 12">
    <name type="scientific">Fusarium avenaceum</name>
    <dbReference type="NCBI Taxonomy" id="40199"/>
    <lineage>
        <taxon>Eukaryota</taxon>
        <taxon>Fungi</taxon>
        <taxon>Dikarya</taxon>
        <taxon>Ascomycota</taxon>
        <taxon>Pezizomycotina</taxon>
        <taxon>Sordariomycetes</taxon>
        <taxon>Hypocreomycetidae</taxon>
        <taxon>Hypocreales</taxon>
        <taxon>Nectriaceae</taxon>
        <taxon>Fusarium</taxon>
        <taxon>Fusarium tricinctum species complex</taxon>
    </lineage>
</organism>
<feature type="compositionally biased region" description="Pro residues" evidence="9">
    <location>
        <begin position="456"/>
        <end position="470"/>
    </location>
</feature>
<name>A0A9P7KVL6_9HYPO</name>
<feature type="transmembrane region" description="Helical" evidence="10">
    <location>
        <begin position="1332"/>
        <end position="1354"/>
    </location>
</feature>
<evidence type="ECO:0000256" key="6">
    <source>
        <dbReference type="ARBA" id="ARBA00023136"/>
    </source>
</evidence>
<protein>
    <submittedName>
        <fullName evidence="11">Uncharacterized protein</fullName>
    </submittedName>
</protein>
<keyword evidence="5 10" id="KW-1133">Transmembrane helix</keyword>
<dbReference type="GO" id="GO:1903425">
    <property type="term" value="F:fluoride transmembrane transporter activity"/>
    <property type="evidence" value="ECO:0007669"/>
    <property type="project" value="TreeGrafter"/>
</dbReference>
<evidence type="ECO:0000256" key="5">
    <source>
        <dbReference type="ARBA" id="ARBA00022989"/>
    </source>
</evidence>
<evidence type="ECO:0000256" key="1">
    <source>
        <dbReference type="ARBA" id="ARBA00002598"/>
    </source>
</evidence>
<comment type="catalytic activity">
    <reaction evidence="8">
        <text>fluoride(in) = fluoride(out)</text>
        <dbReference type="Rhea" id="RHEA:76159"/>
        <dbReference type="ChEBI" id="CHEBI:17051"/>
    </reaction>
    <physiologicalReaction direction="left-to-right" evidence="8">
        <dbReference type="Rhea" id="RHEA:76160"/>
    </physiologicalReaction>
</comment>
<feature type="transmembrane region" description="Helical" evidence="10">
    <location>
        <begin position="110"/>
        <end position="133"/>
    </location>
</feature>
<feature type="compositionally biased region" description="Basic and acidic residues" evidence="9">
    <location>
        <begin position="93"/>
        <end position="106"/>
    </location>
</feature>
<sequence>MQYPASAAHNAPGDDIELEGVTQKPTRHEIISQRNENTTAQMPSQPEQRDSGAYNAPKAYSNLDETSPHSQLDELSPRPTQDQSRRPSNVVRPENHVEEPERKMESTSKLLTALYTHSYLIFFAILGTLARVGLTALTRYSGTPVIFNTLWANFSGSLVMGFLAEDRKLFLNEWGTATYDQAIKRAEQKDGDEENGSGLNQGDVDLAAAKKAHLATKKTIPLYIGLATGFCGSFTTFSSFIKDVFLALSNELKTPGWPESPTSRNGGYSFMAMLAVIITTLSLSLSGLFVGGHLAIGLQHVTPSIPFSLSRRVLDPLGVLLGVGCWLGAVILAIFPPHNAWRGQTLFALVFGPLGCLLRFYLALYLNGKRTSFPIGTFVANVLGTVVLGMSWDLAHVPLGGVVGCQVLEGIEDGFCGCLTTISTFVAELSTLRRRSSWIYAILMDFPKERGHRQPVLPPGPTPLPTPPESRQPSLDLSLEASQEALQEESQGSSQKPSQEPLVAATRKQLRDSHRMTQYNNQKKAERRAKQEQKRLAAFPLSWVPVENWDRPKVHLRQWTGFLRTSNEDTHSENDEPPMSNRLSKSKFVDAEFFEEGKKIHDHPSAPFRKGSSALVAMYSNQAGINARYEPQATDDDSWDNQSNKFPSNGKKKTFYRPTALRWYFILGQIAFLMAVMGLTIWALIEMPNSDGTAKIIHKRNRDDNPNFPRDDSVMTPGMRKQTKLATTVIVSDVSTVVTVPGTTGKYTTHIPTTEYSTHWGLTTTVKDGSTITSVGYTVIPTKVITEVVTTKPGGATQSAITSISVGYSTVYPSGTASGEPSTMSYTQPVTITMGYSLPGVITTYTSTLDADRTETVYTTIVEDGETKTISHLITEAAPTVYESVGETTASASTYVSYGKITITSIYTDPNPAQEPMAKPKPTHKAKPTVIDVVTVDPDHTVKKVEKLDPTTYVTKVNEVETVAVVVTDAVETVVSEVEAAETTLDVVETGTDGLLTTKQVVSTNAASLATITRSAAPKTIISTKSTDKLKTVTSERTDSSTFISTVKGTTRTYAKTTTLLPTATDDASEAEATGAVVKAVITVHELHAANYFLGKFVPPMLAVMLSIPARVIDYNAQLFQPFYAMNQVNGAMGPESMNLHFSGWAGIMEPFNILLEGHPVPFITMLIVWFSALLAPIASEAVGFKMHGQCKINAYEGCAPALGVSPLSSRILLAILGLTIILLCALLFFLRKFNTGLYANPWSVAGIASLASNRDIRPQKDSERKIEKEMAEKRYGFGFFENRAGKTEYGIVLYDDAGENLQHENFLSDPNSVDTEAVATGRRNPFAVLGLAWRLVFLLFLLGLMVFLLYYHLTIDRSSSFKNFMNSQTFGVRFLFAAFGVIISFCWTAFFITIAMVVPYQVMSHSPQSASNSVLLTRPTNPFSGFWSAIKHRQVFPGLVALMAIFSEFMPILLANIPYSLSQVRISHDICARLSVGILALMAFTILLSFVIRWPDMPVDPRSIAGAMYYVSESNMVDHFSGMAAMDGDDRKKRIKELGGTYLYGELTTREGERRPAVEWDDHTLSVGHVVSQQRKDNVHVRHENVDTGYYGHQP</sequence>
<gene>
    <name evidence="11" type="ORF">KAF25_005223</name>
</gene>
<keyword evidence="12" id="KW-1185">Reference proteome</keyword>
<feature type="transmembrane region" description="Helical" evidence="10">
    <location>
        <begin position="1212"/>
        <end position="1231"/>
    </location>
</feature>
<feature type="transmembrane region" description="Helical" evidence="10">
    <location>
        <begin position="1436"/>
        <end position="1460"/>
    </location>
</feature>
<evidence type="ECO:0000256" key="7">
    <source>
        <dbReference type="ARBA" id="ARBA00035120"/>
    </source>
</evidence>
<feature type="transmembrane region" description="Helical" evidence="10">
    <location>
        <begin position="145"/>
        <end position="164"/>
    </location>
</feature>
<feature type="transmembrane region" description="Helical" evidence="10">
    <location>
        <begin position="661"/>
        <end position="685"/>
    </location>
</feature>
<evidence type="ECO:0000256" key="9">
    <source>
        <dbReference type="SAM" id="MobiDB-lite"/>
    </source>
</evidence>
<feature type="compositionally biased region" description="Low complexity" evidence="9">
    <location>
        <begin position="477"/>
        <end position="495"/>
    </location>
</feature>
<evidence type="ECO:0000313" key="12">
    <source>
        <dbReference type="Proteomes" id="UP000782241"/>
    </source>
</evidence>
<feature type="transmembrane region" description="Helical" evidence="10">
    <location>
        <begin position="1472"/>
        <end position="1495"/>
    </location>
</feature>
<comment type="subcellular location">
    <subcellularLocation>
        <location evidence="2">Cell membrane</location>
        <topology evidence="2">Multi-pass membrane protein</topology>
    </subcellularLocation>
</comment>
<keyword evidence="4 10" id="KW-0812">Transmembrane</keyword>
<reference evidence="11" key="1">
    <citation type="submission" date="2021-04" db="EMBL/GenBank/DDBJ databases">
        <title>Draft genome of Fusarium avenaceum strain F156N33, isolated from an atmospheric sample in Virginia.</title>
        <authorList>
            <person name="Yang S."/>
            <person name="Vinatzer B.A."/>
            <person name="Coleman J."/>
        </authorList>
    </citation>
    <scope>NUCLEOTIDE SEQUENCE</scope>
    <source>
        <strain evidence="11">F156N33</strain>
    </source>
</reference>
<evidence type="ECO:0000313" key="11">
    <source>
        <dbReference type="EMBL" id="KAG5662805.1"/>
    </source>
</evidence>
<dbReference type="PANTHER" id="PTHR28259:SF1">
    <property type="entry name" value="FLUORIDE EXPORT PROTEIN 1-RELATED"/>
    <property type="match status" value="1"/>
</dbReference>
<feature type="region of interest" description="Disordered" evidence="9">
    <location>
        <begin position="451"/>
        <end position="533"/>
    </location>
</feature>
<proteinExistence type="inferred from homology"/>
<evidence type="ECO:0000256" key="2">
    <source>
        <dbReference type="ARBA" id="ARBA00004651"/>
    </source>
</evidence>
<dbReference type="Pfam" id="PF11915">
    <property type="entry name" value="DUF3433"/>
    <property type="match status" value="2"/>
</dbReference>
<dbReference type="GO" id="GO:0005886">
    <property type="term" value="C:plasma membrane"/>
    <property type="evidence" value="ECO:0007669"/>
    <property type="project" value="UniProtKB-SubCell"/>
</dbReference>
<feature type="transmembrane region" description="Helical" evidence="10">
    <location>
        <begin position="1161"/>
        <end position="1179"/>
    </location>
</feature>
<comment type="caution">
    <text evidence="11">The sequence shown here is derived from an EMBL/GenBank/DDBJ whole genome shotgun (WGS) entry which is preliminary data.</text>
</comment>
<dbReference type="EMBL" id="JAGPUO010000005">
    <property type="protein sequence ID" value="KAG5662805.1"/>
    <property type="molecule type" value="Genomic_DNA"/>
</dbReference>
<evidence type="ECO:0000256" key="3">
    <source>
        <dbReference type="ARBA" id="ARBA00022475"/>
    </source>
</evidence>
<feature type="compositionally biased region" description="Polar residues" evidence="9">
    <location>
        <begin position="32"/>
        <end position="46"/>
    </location>
</feature>
<feature type="transmembrane region" description="Helical" evidence="10">
    <location>
        <begin position="347"/>
        <end position="366"/>
    </location>
</feature>
<feature type="transmembrane region" description="Helical" evidence="10">
    <location>
        <begin position="270"/>
        <end position="296"/>
    </location>
</feature>
<dbReference type="InterPro" id="IPR003691">
    <property type="entry name" value="FluC"/>
</dbReference>
<feature type="transmembrane region" description="Helical" evidence="10">
    <location>
        <begin position="317"/>
        <end position="335"/>
    </location>
</feature>
<accession>A0A9P7KVL6</accession>
<feature type="transmembrane region" description="Helical" evidence="10">
    <location>
        <begin position="220"/>
        <end position="241"/>
    </location>
</feature>
<comment type="similarity">
    <text evidence="7">Belongs to the fluoride channel Fluc/FEX (TC 1.A.43) family.</text>
</comment>
<evidence type="ECO:0000256" key="10">
    <source>
        <dbReference type="SAM" id="Phobius"/>
    </source>
</evidence>
<evidence type="ECO:0000256" key="8">
    <source>
        <dbReference type="ARBA" id="ARBA00035585"/>
    </source>
</evidence>
<comment type="function">
    <text evidence="1">Fluoride channel required for the rapid expulsion of cytoplasmic fluoride.</text>
</comment>